<dbReference type="Gene3D" id="3.90.220.20">
    <property type="entry name" value="DNA methylase specificity domains"/>
    <property type="match status" value="2"/>
</dbReference>
<accession>A0A4Q2R8M9</accession>
<dbReference type="SUPFAM" id="SSF116734">
    <property type="entry name" value="DNA methylase specificity domain"/>
    <property type="match status" value="2"/>
</dbReference>
<name>A0A4Q2R8M9_9HYPH</name>
<dbReference type="InterPro" id="IPR052021">
    <property type="entry name" value="Type-I_RS_S_subunit"/>
</dbReference>
<dbReference type="Proteomes" id="UP000289411">
    <property type="component" value="Unassembled WGS sequence"/>
</dbReference>
<dbReference type="InterPro" id="IPR044946">
    <property type="entry name" value="Restrct_endonuc_typeI_TRD_sf"/>
</dbReference>
<gene>
    <name evidence="3" type="ORF">D3272_22750</name>
</gene>
<keyword evidence="2" id="KW-0238">DNA-binding</keyword>
<dbReference type="EMBL" id="QYBC01000023">
    <property type="protein sequence ID" value="RYB02143.1"/>
    <property type="molecule type" value="Genomic_DNA"/>
</dbReference>
<dbReference type="PANTHER" id="PTHR30408:SF12">
    <property type="entry name" value="TYPE I RESTRICTION ENZYME MJAVIII SPECIFICITY SUBUNIT"/>
    <property type="match status" value="1"/>
</dbReference>
<reference evidence="3 4" key="2">
    <citation type="submission" date="2019-02" db="EMBL/GenBank/DDBJ databases">
        <title>'Lichenibacterium ramalinii' gen. nov. sp. nov., 'Lichenibacterium minor' gen. nov. sp. nov.</title>
        <authorList>
            <person name="Pankratov T."/>
        </authorList>
    </citation>
    <scope>NUCLEOTIDE SEQUENCE [LARGE SCALE GENOMIC DNA]</scope>
    <source>
        <strain evidence="3 4">RmlP001</strain>
    </source>
</reference>
<dbReference type="GO" id="GO:0004519">
    <property type="term" value="F:endonuclease activity"/>
    <property type="evidence" value="ECO:0007669"/>
    <property type="project" value="UniProtKB-KW"/>
</dbReference>
<dbReference type="GO" id="GO:0009307">
    <property type="term" value="P:DNA restriction-modification system"/>
    <property type="evidence" value="ECO:0007669"/>
    <property type="project" value="UniProtKB-KW"/>
</dbReference>
<dbReference type="PANTHER" id="PTHR30408">
    <property type="entry name" value="TYPE-1 RESTRICTION ENZYME ECOKI SPECIFICITY PROTEIN"/>
    <property type="match status" value="1"/>
</dbReference>
<keyword evidence="3" id="KW-0255">Endonuclease</keyword>
<keyword evidence="4" id="KW-1185">Reference proteome</keyword>
<evidence type="ECO:0000313" key="4">
    <source>
        <dbReference type="Proteomes" id="UP000289411"/>
    </source>
</evidence>
<organism evidence="3 4">
    <name type="scientific">Lichenibacterium ramalinae</name>
    <dbReference type="NCBI Taxonomy" id="2316527"/>
    <lineage>
        <taxon>Bacteria</taxon>
        <taxon>Pseudomonadati</taxon>
        <taxon>Pseudomonadota</taxon>
        <taxon>Alphaproteobacteria</taxon>
        <taxon>Hyphomicrobiales</taxon>
        <taxon>Lichenihabitantaceae</taxon>
        <taxon>Lichenibacterium</taxon>
    </lineage>
</organism>
<keyword evidence="3" id="KW-0378">Hydrolase</keyword>
<sequence>MSRLRFSVRLNPSKTEAGDMAGLGDVTFAPMDALSDGVGGIDITLEKPAEQLATGSYNYFAEGDLLLAKVTPCFENGKKALIPKLPNRIGFATSEVHVIRPNAERIDPRYLRYLLSSATFIDAGNASMTGAGGLKRISDNSIKDFECPNLSLETQRRIADYLDAETDRIRDLTHKKRRQISLIHQKARQRAMVLAMGNATFEYSPTTGRPTRIIGLPDHWRTRRAGLLFQEVNEPNGDDQPILSVSIHHGVSDRQLEDEDKDRKTNLIEDRTSYKRIRPGYLVYNMMRAWQGGIGVSTVDGAVSPAYVVAKPRTELHGSYYYHLLRTPLYVEQMRQGSKGIVDFRLRLYWEQFRQILLPIPSLQEQMDIASQMVSILADADKVASKVHASLVKLKQYQTALITTAVHGELEVAGRAGSTSTDGLKVAL</sequence>
<dbReference type="GO" id="GO:0003677">
    <property type="term" value="F:DNA binding"/>
    <property type="evidence" value="ECO:0007669"/>
    <property type="project" value="UniProtKB-KW"/>
</dbReference>
<reference evidence="3 4" key="1">
    <citation type="submission" date="2018-09" db="EMBL/GenBank/DDBJ databases">
        <authorList>
            <person name="Grouzdev D.S."/>
            <person name="Krutkina M.S."/>
        </authorList>
    </citation>
    <scope>NUCLEOTIDE SEQUENCE [LARGE SCALE GENOMIC DNA]</scope>
    <source>
        <strain evidence="3 4">RmlP001</strain>
    </source>
</reference>
<dbReference type="CDD" id="cd16961">
    <property type="entry name" value="RMtype1_S_TRD-CR_like"/>
    <property type="match status" value="1"/>
</dbReference>
<proteinExistence type="predicted"/>
<comment type="caution">
    <text evidence="3">The sequence shown here is derived from an EMBL/GenBank/DDBJ whole genome shotgun (WGS) entry which is preliminary data.</text>
</comment>
<keyword evidence="3" id="KW-0540">Nuclease</keyword>
<evidence type="ECO:0000313" key="3">
    <source>
        <dbReference type="EMBL" id="RYB02143.1"/>
    </source>
</evidence>
<evidence type="ECO:0000256" key="1">
    <source>
        <dbReference type="ARBA" id="ARBA00022747"/>
    </source>
</evidence>
<keyword evidence="1" id="KW-0680">Restriction system</keyword>
<dbReference type="AlphaFoldDB" id="A0A4Q2R8M9"/>
<evidence type="ECO:0000256" key="2">
    <source>
        <dbReference type="ARBA" id="ARBA00023125"/>
    </source>
</evidence>
<dbReference type="OrthoDB" id="164285at2"/>
<dbReference type="CDD" id="cd17260">
    <property type="entry name" value="RMtype1_S_EcoEI-TRD1-CR1_like"/>
    <property type="match status" value="1"/>
</dbReference>
<protein>
    <submittedName>
        <fullName evidence="3">Restriction endonuclease subunit S</fullName>
    </submittedName>
</protein>